<protein>
    <submittedName>
        <fullName evidence="1">Uncharacterized protein</fullName>
    </submittedName>
</protein>
<comment type="caution">
    <text evidence="1">The sequence shown here is derived from an EMBL/GenBank/DDBJ whole genome shotgun (WGS) entry which is preliminary data.</text>
</comment>
<organism evidence="1 2">
    <name type="scientific">Kipferlia bialata</name>
    <dbReference type="NCBI Taxonomy" id="797122"/>
    <lineage>
        <taxon>Eukaryota</taxon>
        <taxon>Metamonada</taxon>
        <taxon>Carpediemonas-like organisms</taxon>
        <taxon>Kipferlia</taxon>
    </lineage>
</organism>
<dbReference type="AlphaFoldDB" id="A0A391NW44"/>
<name>A0A391NW44_9EUKA</name>
<evidence type="ECO:0000313" key="1">
    <source>
        <dbReference type="EMBL" id="GCA62679.1"/>
    </source>
</evidence>
<keyword evidence="2" id="KW-1185">Reference proteome</keyword>
<accession>A0A391NW44</accession>
<dbReference type="EMBL" id="BDIP01001161">
    <property type="protein sequence ID" value="GCA62679.1"/>
    <property type="molecule type" value="Genomic_DNA"/>
</dbReference>
<dbReference type="Proteomes" id="UP000265618">
    <property type="component" value="Unassembled WGS sequence"/>
</dbReference>
<evidence type="ECO:0000313" key="2">
    <source>
        <dbReference type="Proteomes" id="UP000265618"/>
    </source>
</evidence>
<sequence>MRDAATHVFFALDAICYVVVSHRVIAGNRRLDTLCMDTGITPTEWVMSTHPTPRLCNSSVPLPVIGGRVYGLSTGGSLVSFNPREGWVVTKTRAPHRRLGVCLLSLGHYLLVTQKYTDTHFNTMYHWCLYDTISGEVAVLPDQTFGGDLGMFTPALAVMARPNTIHYIDPALVYPHHGMRWGIIPPSAVVVPRK</sequence>
<gene>
    <name evidence="1" type="ORF">KIPB_005109</name>
</gene>
<reference evidence="1 2" key="1">
    <citation type="journal article" date="2018" name="PLoS ONE">
        <title>The draft genome of Kipferlia bialata reveals reductive genome evolution in fornicate parasites.</title>
        <authorList>
            <person name="Tanifuji G."/>
            <person name="Takabayashi S."/>
            <person name="Kume K."/>
            <person name="Takagi M."/>
            <person name="Nakayama T."/>
            <person name="Kamikawa R."/>
            <person name="Inagaki Y."/>
            <person name="Hashimoto T."/>
        </authorList>
    </citation>
    <scope>NUCLEOTIDE SEQUENCE [LARGE SCALE GENOMIC DNA]</scope>
    <source>
        <strain evidence="1">NY0173</strain>
    </source>
</reference>
<proteinExistence type="predicted"/>